<dbReference type="InterPro" id="IPR013517">
    <property type="entry name" value="FG-GAP"/>
</dbReference>
<dbReference type="Gene3D" id="2.60.40.4070">
    <property type="match status" value="1"/>
</dbReference>
<sequence length="739" mass="75905">MQHRTAGTARLATAVATVLAVTSLGAGVLATAPAAFAATPAAVSAGSAAEADSPAVLPEGADLGGISPSGFLTYSFERDGSRKLLWTPFDGGAPTPLGEPEGWALGGGDVVVLGDAGWTARMTALSLRNMADPSAPAVDIDLGPLDGTYVTVLGPDSVLAQLRNGDGTTELHVVTKAGAETTHRKVEGLPADAADFFGSDVQDGTVLVGYATGPADARTGGRAVVDVATGTVSETYASAEGGYDFSGLQFSDSHVAWTDYDSASGLYITSVDRTTKERKKTVLGARDSEAYAALMGSWLVHGDPTTAVKALDLTTGETRELAPRATAAASVGDGTVVFQGETAADGKGLFRIAEAADGGFSLTKVASPASAVPLTFEQTQVPETVNLDESGGSVTLNWTLSRPDASVVVTLTHTATGKEVTEAAYSPAEDGHFAFAWDGTIDGVDAPNGAYTVEARAELHNGAVEPVTRTSPVTVTRTANPHDFTDNGSTDVLARDASGVLWRDDLRDRPVDGRVESAQRAQIGAGWNTYTHIEAAGNIAGAAHGDLVAVDGSGTMWHYLGKGDGTFTARRQVGGGWQVYDKLAGGSDLNADGRADLLATDTSGGLWFYAGTGDAAQPYKPRVKVGSGWQIYNQITAVGNIAGASGGDLVARDKDGVLWLYLGKEDGTFAARREIGGGWQAFSQLVGAGDVDSDGRPDLVAYGAGGTYVYRSTGSLTSPLTRTDTALYAGEGTKFTSVS</sequence>
<dbReference type="InterPro" id="IPR028994">
    <property type="entry name" value="Integrin_alpha_N"/>
</dbReference>
<proteinExistence type="predicted"/>
<evidence type="ECO:0000259" key="3">
    <source>
        <dbReference type="Pfam" id="PF13860"/>
    </source>
</evidence>
<evidence type="ECO:0000256" key="1">
    <source>
        <dbReference type="ARBA" id="ARBA00022729"/>
    </source>
</evidence>
<keyword evidence="5" id="KW-1185">Reference proteome</keyword>
<dbReference type="Proteomes" id="UP001052739">
    <property type="component" value="Unassembled WGS sequence"/>
</dbReference>
<feature type="domain" description="FlgD/Vpr Ig-like" evidence="3">
    <location>
        <begin position="388"/>
        <end position="458"/>
    </location>
</feature>
<dbReference type="SUPFAM" id="SSF69318">
    <property type="entry name" value="Integrin alpha N-terminal domain"/>
    <property type="match status" value="1"/>
</dbReference>
<keyword evidence="1 2" id="KW-0732">Signal</keyword>
<feature type="chain" id="PRO_5046416595" description="FlgD/Vpr Ig-like domain-containing protein" evidence="2">
    <location>
        <begin position="38"/>
        <end position="739"/>
    </location>
</feature>
<dbReference type="RefSeq" id="WP_190221794.1">
    <property type="nucleotide sequence ID" value="NZ_BNBS01000005.1"/>
</dbReference>
<evidence type="ECO:0000313" key="4">
    <source>
        <dbReference type="EMBL" id="GHI27403.1"/>
    </source>
</evidence>
<gene>
    <name evidence="4" type="ORF">Shyd_87740</name>
</gene>
<comment type="caution">
    <text evidence="4">The sequence shown here is derived from an EMBL/GenBank/DDBJ whole genome shotgun (WGS) entry which is preliminary data.</text>
</comment>
<dbReference type="Gene3D" id="2.115.10.10">
    <property type="entry name" value="Tachylectin 2"/>
    <property type="match status" value="1"/>
</dbReference>
<dbReference type="SUPFAM" id="SSF69304">
    <property type="entry name" value="Tricorn protease N-terminal domain"/>
    <property type="match status" value="1"/>
</dbReference>
<evidence type="ECO:0000256" key="2">
    <source>
        <dbReference type="SAM" id="SignalP"/>
    </source>
</evidence>
<dbReference type="Pfam" id="PF13517">
    <property type="entry name" value="FG-GAP_3"/>
    <property type="match status" value="1"/>
</dbReference>
<dbReference type="EMBL" id="BNDW01000117">
    <property type="protein sequence ID" value="GHI27403.1"/>
    <property type="molecule type" value="Genomic_DNA"/>
</dbReference>
<organism evidence="4 5">
    <name type="scientific">Streptomyces hydrogenans</name>
    <dbReference type="NCBI Taxonomy" id="1873719"/>
    <lineage>
        <taxon>Bacteria</taxon>
        <taxon>Bacillati</taxon>
        <taxon>Actinomycetota</taxon>
        <taxon>Actinomycetes</taxon>
        <taxon>Kitasatosporales</taxon>
        <taxon>Streptomycetaceae</taxon>
        <taxon>Streptomyces</taxon>
    </lineage>
</organism>
<name>A0ABQ3PQV2_9ACTN</name>
<dbReference type="InterPro" id="IPR025965">
    <property type="entry name" value="FlgD/Vpr_Ig-like"/>
</dbReference>
<reference evidence="4" key="1">
    <citation type="submission" date="2024-05" db="EMBL/GenBank/DDBJ databases">
        <title>Whole genome shotgun sequence of Streptomyces hydrogenans NBRC 13475.</title>
        <authorList>
            <person name="Komaki H."/>
            <person name="Tamura T."/>
        </authorList>
    </citation>
    <scope>NUCLEOTIDE SEQUENCE</scope>
    <source>
        <strain evidence="4">NBRC 13475</strain>
    </source>
</reference>
<accession>A0ABQ3PQV2</accession>
<dbReference type="Pfam" id="PF13860">
    <property type="entry name" value="FlgD_ig"/>
    <property type="match status" value="1"/>
</dbReference>
<evidence type="ECO:0000313" key="5">
    <source>
        <dbReference type="Proteomes" id="UP001052739"/>
    </source>
</evidence>
<protein>
    <recommendedName>
        <fullName evidence="3">FlgD/Vpr Ig-like domain-containing protein</fullName>
    </recommendedName>
</protein>
<feature type="signal peptide" evidence="2">
    <location>
        <begin position="1"/>
        <end position="37"/>
    </location>
</feature>